<evidence type="ECO:0000256" key="5">
    <source>
        <dbReference type="ARBA" id="ARBA00023211"/>
    </source>
</evidence>
<dbReference type="GO" id="GO:0030145">
    <property type="term" value="F:manganese ion binding"/>
    <property type="evidence" value="ECO:0007669"/>
    <property type="project" value="InterPro"/>
</dbReference>
<dbReference type="SUPFAM" id="SSF51182">
    <property type="entry name" value="RmlC-like cupins"/>
    <property type="match status" value="1"/>
</dbReference>
<evidence type="ECO:0000256" key="2">
    <source>
        <dbReference type="ARBA" id="ARBA00007456"/>
    </source>
</evidence>
<gene>
    <name evidence="9" type="ORF">K505DRAFT_324040</name>
</gene>
<dbReference type="SMART" id="SM00835">
    <property type="entry name" value="Cupin_1"/>
    <property type="match status" value="1"/>
</dbReference>
<dbReference type="Proteomes" id="UP000799757">
    <property type="component" value="Unassembled WGS sequence"/>
</dbReference>
<reference evidence="9" key="1">
    <citation type="journal article" date="2020" name="Stud. Mycol.">
        <title>101 Dothideomycetes genomes: a test case for predicting lifestyles and emergence of pathogens.</title>
        <authorList>
            <person name="Haridas S."/>
            <person name="Albert R."/>
            <person name="Binder M."/>
            <person name="Bloem J."/>
            <person name="Labutti K."/>
            <person name="Salamov A."/>
            <person name="Andreopoulos B."/>
            <person name="Baker S."/>
            <person name="Barry K."/>
            <person name="Bills G."/>
            <person name="Bluhm B."/>
            <person name="Cannon C."/>
            <person name="Castanera R."/>
            <person name="Culley D."/>
            <person name="Daum C."/>
            <person name="Ezra D."/>
            <person name="Gonzalez J."/>
            <person name="Henrissat B."/>
            <person name="Kuo A."/>
            <person name="Liang C."/>
            <person name="Lipzen A."/>
            <person name="Lutzoni F."/>
            <person name="Magnuson J."/>
            <person name="Mondo S."/>
            <person name="Nolan M."/>
            <person name="Ohm R."/>
            <person name="Pangilinan J."/>
            <person name="Park H.-J."/>
            <person name="Ramirez L."/>
            <person name="Alfaro M."/>
            <person name="Sun H."/>
            <person name="Tritt A."/>
            <person name="Yoshinaga Y."/>
            <person name="Zwiers L.-H."/>
            <person name="Turgeon B."/>
            <person name="Goodwin S."/>
            <person name="Spatafora J."/>
            <person name="Crous P."/>
            <person name="Grigoriev I."/>
        </authorList>
    </citation>
    <scope>NUCLEOTIDE SEQUENCE</scope>
    <source>
        <strain evidence="9">CBS 109.77</strain>
    </source>
</reference>
<evidence type="ECO:0000256" key="7">
    <source>
        <dbReference type="SAM" id="SignalP"/>
    </source>
</evidence>
<keyword evidence="10" id="KW-1185">Reference proteome</keyword>
<dbReference type="OrthoDB" id="1921208at2759"/>
<protein>
    <submittedName>
        <fullName evidence="9">RmlC-like cupin</fullName>
    </submittedName>
</protein>
<evidence type="ECO:0000256" key="1">
    <source>
        <dbReference type="ARBA" id="ARBA00004613"/>
    </source>
</evidence>
<evidence type="ECO:0000313" key="9">
    <source>
        <dbReference type="EMBL" id="KAF2795463.1"/>
    </source>
</evidence>
<feature type="compositionally biased region" description="Pro residues" evidence="6">
    <location>
        <begin position="48"/>
        <end position="59"/>
    </location>
</feature>
<dbReference type="InterPro" id="IPR011051">
    <property type="entry name" value="RmlC_Cupin_sf"/>
</dbReference>
<comment type="similarity">
    <text evidence="2">Belongs to the germin family.</text>
</comment>
<dbReference type="InterPro" id="IPR001929">
    <property type="entry name" value="Germin"/>
</dbReference>
<dbReference type="GO" id="GO:0005576">
    <property type="term" value="C:extracellular region"/>
    <property type="evidence" value="ECO:0007669"/>
    <property type="project" value="UniProtKB-SubCell"/>
</dbReference>
<dbReference type="InterPro" id="IPR006045">
    <property type="entry name" value="Cupin_1"/>
</dbReference>
<comment type="subcellular location">
    <subcellularLocation>
        <location evidence="1">Secreted</location>
    </subcellularLocation>
</comment>
<feature type="region of interest" description="Disordered" evidence="6">
    <location>
        <begin position="37"/>
        <end position="60"/>
    </location>
</feature>
<evidence type="ECO:0000259" key="8">
    <source>
        <dbReference type="SMART" id="SM00835"/>
    </source>
</evidence>
<evidence type="ECO:0000256" key="3">
    <source>
        <dbReference type="ARBA" id="ARBA00022525"/>
    </source>
</evidence>
<proteinExistence type="inferred from homology"/>
<evidence type="ECO:0000313" key="10">
    <source>
        <dbReference type="Proteomes" id="UP000799757"/>
    </source>
</evidence>
<keyword evidence="7" id="KW-0732">Signal</keyword>
<dbReference type="PRINTS" id="PR00325">
    <property type="entry name" value="GERMIN"/>
</dbReference>
<dbReference type="EMBL" id="MU001858">
    <property type="protein sequence ID" value="KAF2795463.1"/>
    <property type="molecule type" value="Genomic_DNA"/>
</dbReference>
<keyword evidence="3" id="KW-0964">Secreted</keyword>
<sequence length="286" mass="30050">MSIMNVLVLGLATIGAVQARPKAYSFETPSIILPQPTPIPGYGVEPTSAPPAPSTPPPADNSQLFRDLFSAPTAIKRFQRLLTTKGESLLTGEALKALVVFDFNNAKPAPGAKGGATKAANIETFPILTGLDMSTTMGFLGPCGMNSPHVHPRATEFLTVVEGAVKFGYVLENGLVKAGNNAEISGSLSRFQGTVFPMGSIHYQINEDCAPASFVATLDKEDPGTLTIAPSFFGLNKDVVSATLGYPQSLDGKDINAFRKSIPANIALSIDSCLKKCNIDPNAAPK</sequence>
<dbReference type="InterPro" id="IPR014710">
    <property type="entry name" value="RmlC-like_jellyroll"/>
</dbReference>
<dbReference type="CDD" id="cd02241">
    <property type="entry name" value="cupin_OxOx"/>
    <property type="match status" value="1"/>
</dbReference>
<dbReference type="PANTHER" id="PTHR31238">
    <property type="entry name" value="GERMIN-LIKE PROTEIN SUBFAMILY 3 MEMBER 3"/>
    <property type="match status" value="1"/>
</dbReference>
<dbReference type="Pfam" id="PF00190">
    <property type="entry name" value="Cupin_1"/>
    <property type="match status" value="1"/>
</dbReference>
<evidence type="ECO:0000256" key="6">
    <source>
        <dbReference type="SAM" id="MobiDB-lite"/>
    </source>
</evidence>
<dbReference type="AlphaFoldDB" id="A0A6A6XHC4"/>
<keyword evidence="5" id="KW-0464">Manganese</keyword>
<evidence type="ECO:0000256" key="4">
    <source>
        <dbReference type="ARBA" id="ARBA00022723"/>
    </source>
</evidence>
<feature type="signal peptide" evidence="7">
    <location>
        <begin position="1"/>
        <end position="19"/>
    </location>
</feature>
<feature type="chain" id="PRO_5025417848" evidence="7">
    <location>
        <begin position="20"/>
        <end position="286"/>
    </location>
</feature>
<keyword evidence="4" id="KW-0479">Metal-binding</keyword>
<name>A0A6A6XHC4_9PLEO</name>
<feature type="domain" description="Cupin type-1" evidence="8">
    <location>
        <begin position="101"/>
        <end position="256"/>
    </location>
</feature>
<accession>A0A6A6XHC4</accession>
<dbReference type="Gene3D" id="2.60.120.10">
    <property type="entry name" value="Jelly Rolls"/>
    <property type="match status" value="1"/>
</dbReference>
<organism evidence="9 10">
    <name type="scientific">Melanomma pulvis-pyrius CBS 109.77</name>
    <dbReference type="NCBI Taxonomy" id="1314802"/>
    <lineage>
        <taxon>Eukaryota</taxon>
        <taxon>Fungi</taxon>
        <taxon>Dikarya</taxon>
        <taxon>Ascomycota</taxon>
        <taxon>Pezizomycotina</taxon>
        <taxon>Dothideomycetes</taxon>
        <taxon>Pleosporomycetidae</taxon>
        <taxon>Pleosporales</taxon>
        <taxon>Melanommataceae</taxon>
        <taxon>Melanomma</taxon>
    </lineage>
</organism>